<dbReference type="SMART" id="SM00960">
    <property type="entry name" value="Robl_LC7"/>
    <property type="match status" value="1"/>
</dbReference>
<feature type="region of interest" description="Disordered" evidence="1">
    <location>
        <begin position="214"/>
        <end position="244"/>
    </location>
</feature>
<feature type="domain" description="Roadblock/LAMTOR2" evidence="2">
    <location>
        <begin position="74"/>
        <end position="182"/>
    </location>
</feature>
<reference evidence="3 4" key="1">
    <citation type="submission" date="2019-08" db="EMBL/GenBank/DDBJ databases">
        <title>Actinomadura sp. nov. CYP1-5 isolated from mountain soil.</title>
        <authorList>
            <person name="Songsumanus A."/>
            <person name="Kuncharoen N."/>
            <person name="Kudo T."/>
            <person name="Yuki M."/>
            <person name="Igarashi Y."/>
            <person name="Tanasupawat S."/>
        </authorList>
    </citation>
    <scope>NUCLEOTIDE SEQUENCE [LARGE SCALE GENOMIC DNA]</scope>
    <source>
        <strain evidence="3 4">GKU157</strain>
    </source>
</reference>
<dbReference type="EMBL" id="VSFF01000016">
    <property type="protein sequence ID" value="TYC08650.1"/>
    <property type="molecule type" value="Genomic_DNA"/>
</dbReference>
<accession>A0A5D0TT80</accession>
<evidence type="ECO:0000313" key="3">
    <source>
        <dbReference type="EMBL" id="TYC08650.1"/>
    </source>
</evidence>
<dbReference type="Gene3D" id="3.30.450.30">
    <property type="entry name" value="Dynein light chain 2a, cytoplasmic"/>
    <property type="match status" value="1"/>
</dbReference>
<dbReference type="OrthoDB" id="5187023at2"/>
<sequence length="244" mass="24546">MPAAAVPTGPQAALPASGPWSDPPLFVIPIRWSCGCAHRRLLQEVTPMSFPPLAEPTGPGAALLPPSDTTGEVGWLLESFLSRAPRTLAAVLASPDGLPMSSARLPKDETASLAAAAASLHSTARTAGNISAPPGGRIRHIIVDLDQKVLFIKSTHHGQGPGRDTGQNAGLSAVGALLVVLADKTADARLLSGEMSALIASVAEHLGTTARTAPLDAGVDSGGDAGSGVGLGTARTDAGTGDER</sequence>
<dbReference type="AlphaFoldDB" id="A0A5D0TT80"/>
<organism evidence="3 4">
    <name type="scientific">Actinomadura syzygii</name>
    <dbReference type="NCBI Taxonomy" id="1427538"/>
    <lineage>
        <taxon>Bacteria</taxon>
        <taxon>Bacillati</taxon>
        <taxon>Actinomycetota</taxon>
        <taxon>Actinomycetes</taxon>
        <taxon>Streptosporangiales</taxon>
        <taxon>Thermomonosporaceae</taxon>
        <taxon>Actinomadura</taxon>
    </lineage>
</organism>
<dbReference type="SUPFAM" id="SSF103196">
    <property type="entry name" value="Roadblock/LC7 domain"/>
    <property type="match status" value="1"/>
</dbReference>
<keyword evidence="4" id="KW-1185">Reference proteome</keyword>
<dbReference type="PANTHER" id="PTHR36222">
    <property type="entry name" value="SERINE PROTEASE INHIBITOR RV3364C"/>
    <property type="match status" value="1"/>
</dbReference>
<dbReference type="InterPro" id="IPR004942">
    <property type="entry name" value="Roadblock/LAMTOR2_dom"/>
</dbReference>
<dbReference type="Proteomes" id="UP000322634">
    <property type="component" value="Unassembled WGS sequence"/>
</dbReference>
<name>A0A5D0TT80_9ACTN</name>
<gene>
    <name evidence="3" type="ORF">FXF65_37830</name>
</gene>
<dbReference type="Pfam" id="PF03259">
    <property type="entry name" value="Robl_LC7"/>
    <property type="match status" value="1"/>
</dbReference>
<protein>
    <recommendedName>
        <fullName evidence="2">Roadblock/LAMTOR2 domain-containing protein</fullName>
    </recommendedName>
</protein>
<dbReference type="InterPro" id="IPR053141">
    <property type="entry name" value="Mycobact_SerProt_Inhib_Rv3364c"/>
</dbReference>
<proteinExistence type="predicted"/>
<comment type="caution">
    <text evidence="3">The sequence shown here is derived from an EMBL/GenBank/DDBJ whole genome shotgun (WGS) entry which is preliminary data.</text>
</comment>
<evidence type="ECO:0000313" key="4">
    <source>
        <dbReference type="Proteomes" id="UP000322634"/>
    </source>
</evidence>
<evidence type="ECO:0000259" key="2">
    <source>
        <dbReference type="SMART" id="SM00960"/>
    </source>
</evidence>
<feature type="compositionally biased region" description="Gly residues" evidence="1">
    <location>
        <begin position="220"/>
        <end position="231"/>
    </location>
</feature>
<evidence type="ECO:0000256" key="1">
    <source>
        <dbReference type="SAM" id="MobiDB-lite"/>
    </source>
</evidence>
<dbReference type="PANTHER" id="PTHR36222:SF1">
    <property type="entry name" value="SERINE PROTEASE INHIBITOR RV3364C"/>
    <property type="match status" value="1"/>
</dbReference>